<dbReference type="InterPro" id="IPR017938">
    <property type="entry name" value="Riboflavin_synthase-like_b-brl"/>
</dbReference>
<dbReference type="Pfam" id="PF00175">
    <property type="entry name" value="NAD_binding_1"/>
    <property type="match status" value="1"/>
</dbReference>
<dbReference type="SUPFAM" id="SSF52343">
    <property type="entry name" value="Ferredoxin reductase-like, C-terminal NADP-linked domain"/>
    <property type="match status" value="1"/>
</dbReference>
<proteinExistence type="predicted"/>
<dbReference type="InterPro" id="IPR006058">
    <property type="entry name" value="2Fe2S_fd_BS"/>
</dbReference>
<feature type="domain" description="2Fe-2S ferredoxin-type" evidence="4">
    <location>
        <begin position="19"/>
        <end position="108"/>
    </location>
</feature>
<dbReference type="PANTHER" id="PTHR47354">
    <property type="entry name" value="NADH OXIDOREDUCTASE HCR"/>
    <property type="match status" value="1"/>
</dbReference>
<evidence type="ECO:0000256" key="1">
    <source>
        <dbReference type="ARBA" id="ARBA00001974"/>
    </source>
</evidence>
<evidence type="ECO:0000259" key="5">
    <source>
        <dbReference type="PROSITE" id="PS51384"/>
    </source>
</evidence>
<dbReference type="Proteomes" id="UP000295818">
    <property type="component" value="Unassembled WGS sequence"/>
</dbReference>
<comment type="caution">
    <text evidence="6">The sequence shown here is derived from an EMBL/GenBank/DDBJ whole genome shotgun (WGS) entry which is preliminary data.</text>
</comment>
<dbReference type="InterPro" id="IPR012675">
    <property type="entry name" value="Beta-grasp_dom_sf"/>
</dbReference>
<feature type="domain" description="FAD-binding FR-type" evidence="5">
    <location>
        <begin position="120"/>
        <end position="221"/>
    </location>
</feature>
<evidence type="ECO:0000313" key="7">
    <source>
        <dbReference type="Proteomes" id="UP000295818"/>
    </source>
</evidence>
<dbReference type="InterPro" id="IPR050415">
    <property type="entry name" value="MRET"/>
</dbReference>
<dbReference type="PROSITE" id="PS51085">
    <property type="entry name" value="2FE2S_FER_2"/>
    <property type="match status" value="1"/>
</dbReference>
<accession>A0ABY2BIC2</accession>
<dbReference type="PRINTS" id="PR00410">
    <property type="entry name" value="PHEHYDRXLASE"/>
</dbReference>
<dbReference type="PROSITE" id="PS00197">
    <property type="entry name" value="2FE2S_FER_1"/>
    <property type="match status" value="1"/>
</dbReference>
<dbReference type="EMBL" id="SLWM01000010">
    <property type="protein sequence ID" value="TCO19424.1"/>
    <property type="molecule type" value="Genomic_DNA"/>
</dbReference>
<dbReference type="PANTHER" id="PTHR47354:SF5">
    <property type="entry name" value="PROTEIN RFBI"/>
    <property type="match status" value="1"/>
</dbReference>
<dbReference type="InterPro" id="IPR001433">
    <property type="entry name" value="OxRdtase_FAD/NAD-bd"/>
</dbReference>
<dbReference type="Gene3D" id="2.40.30.10">
    <property type="entry name" value="Translation factors"/>
    <property type="match status" value="1"/>
</dbReference>
<evidence type="ECO:0000313" key="6">
    <source>
        <dbReference type="EMBL" id="TCO19424.1"/>
    </source>
</evidence>
<dbReference type="CDD" id="cd00207">
    <property type="entry name" value="fer2"/>
    <property type="match status" value="1"/>
</dbReference>
<dbReference type="InterPro" id="IPR017927">
    <property type="entry name" value="FAD-bd_FR_type"/>
</dbReference>
<dbReference type="InterPro" id="IPR039261">
    <property type="entry name" value="FNR_nucleotide-bd"/>
</dbReference>
<protein>
    <submittedName>
        <fullName evidence="6">NAD(P)H-flavin reductase</fullName>
    </submittedName>
</protein>
<dbReference type="InterPro" id="IPR001709">
    <property type="entry name" value="Flavoprot_Pyr_Nucl_cyt_Rdtase"/>
</dbReference>
<keyword evidence="2" id="KW-0408">Iron</keyword>
<dbReference type="PRINTS" id="PR00371">
    <property type="entry name" value="FPNCR"/>
</dbReference>
<name>A0ABY2BIC2_9ACTN</name>
<dbReference type="SUPFAM" id="SSF54292">
    <property type="entry name" value="2Fe-2S ferredoxin-like"/>
    <property type="match status" value="1"/>
</dbReference>
<sequence length="356" mass="38344">MTSLQTAGGLPAAEETVTHSVTVQPFAQEIACEEGETVLEAAVRQGLFLRYGCRHGGCGTCKALLADGEVATSGSSFALSSGERAEGWVLLCSSRPVADCVVDVTSMELTEDEFRAGDQVGTFEAEVVEVDALTHDIRGLTLLLREPPSMTFRAGQFVNVEVPGTTQVRSYSIANAPQDDGRVELVIKLLPGGSFSAYLESAVAVGDRLRLHGPLGELKLRLSHRKVLMVAGGSGLAPFLSILRDMERRGRPRDVELLYGARRRRDLYRLEEIERLAAAIPSLVFTPVLSDADGEDWSGETGLVTELIARRFPTIEGYDAYLAGPPAMIEATVPLLTDRGVRPANVKFDAFVPSVP</sequence>
<dbReference type="Gene3D" id="3.10.20.30">
    <property type="match status" value="1"/>
</dbReference>
<reference evidence="6 7" key="1">
    <citation type="journal article" date="2015" name="Stand. Genomic Sci.">
        <title>Genomic Encyclopedia of Bacterial and Archaeal Type Strains, Phase III: the genomes of soil and plant-associated and newly described type strains.</title>
        <authorList>
            <person name="Whitman W.B."/>
            <person name="Woyke T."/>
            <person name="Klenk H.P."/>
            <person name="Zhou Y."/>
            <person name="Lilburn T.G."/>
            <person name="Beck B.J."/>
            <person name="De Vos P."/>
            <person name="Vandamme P."/>
            <person name="Eisen J.A."/>
            <person name="Garrity G."/>
            <person name="Hugenholtz P."/>
            <person name="Kyrpides N.C."/>
        </authorList>
    </citation>
    <scope>NUCLEOTIDE SEQUENCE [LARGE SCALE GENOMIC DNA]</scope>
    <source>
        <strain evidence="6 7">VKM Ac-2538</strain>
    </source>
</reference>
<evidence type="ECO:0000256" key="3">
    <source>
        <dbReference type="ARBA" id="ARBA00023014"/>
    </source>
</evidence>
<keyword evidence="2" id="KW-0001">2Fe-2S</keyword>
<dbReference type="PROSITE" id="PS51384">
    <property type="entry name" value="FAD_FR"/>
    <property type="match status" value="1"/>
</dbReference>
<dbReference type="InterPro" id="IPR008333">
    <property type="entry name" value="Cbr1-like_FAD-bd_dom"/>
</dbReference>
<gene>
    <name evidence="6" type="ORF">EV644_11072</name>
</gene>
<comment type="cofactor">
    <cofactor evidence="1">
        <name>FAD</name>
        <dbReference type="ChEBI" id="CHEBI:57692"/>
    </cofactor>
</comment>
<dbReference type="InterPro" id="IPR001041">
    <property type="entry name" value="2Fe-2S_ferredoxin-type"/>
</dbReference>
<evidence type="ECO:0000256" key="2">
    <source>
        <dbReference type="ARBA" id="ARBA00022714"/>
    </source>
</evidence>
<dbReference type="InterPro" id="IPR036010">
    <property type="entry name" value="2Fe-2S_ferredoxin-like_sf"/>
</dbReference>
<dbReference type="SUPFAM" id="SSF63380">
    <property type="entry name" value="Riboflavin synthase domain-like"/>
    <property type="match status" value="1"/>
</dbReference>
<dbReference type="Pfam" id="PF00111">
    <property type="entry name" value="Fer2"/>
    <property type="match status" value="1"/>
</dbReference>
<dbReference type="RefSeq" id="WP_132191190.1">
    <property type="nucleotide sequence ID" value="NZ_SLWM01000010.1"/>
</dbReference>
<keyword evidence="3" id="KW-0411">Iron-sulfur</keyword>
<organism evidence="6 7">
    <name type="scientific">Kribbella orskensis</name>
    <dbReference type="NCBI Taxonomy" id="2512216"/>
    <lineage>
        <taxon>Bacteria</taxon>
        <taxon>Bacillati</taxon>
        <taxon>Actinomycetota</taxon>
        <taxon>Actinomycetes</taxon>
        <taxon>Propionibacteriales</taxon>
        <taxon>Kribbellaceae</taxon>
        <taxon>Kribbella</taxon>
    </lineage>
</organism>
<keyword evidence="7" id="KW-1185">Reference proteome</keyword>
<dbReference type="Pfam" id="PF00970">
    <property type="entry name" value="FAD_binding_6"/>
    <property type="match status" value="1"/>
</dbReference>
<dbReference type="Gene3D" id="3.40.50.80">
    <property type="entry name" value="Nucleotide-binding domain of ferredoxin-NADP reductase (FNR) module"/>
    <property type="match status" value="1"/>
</dbReference>
<evidence type="ECO:0000259" key="4">
    <source>
        <dbReference type="PROSITE" id="PS51085"/>
    </source>
</evidence>
<keyword evidence="2" id="KW-0479">Metal-binding</keyword>